<sequence length="96" mass="10736">MLQLLSSGIGHGKIPSARLTTHVCDQRRGVVSRRRGIQRFPRYVSWSPVVGRECGARLENGCQCVSLEVINAQPKPLDLESLEDNNFNIGFNFDSH</sequence>
<dbReference type="AlphaFoldDB" id="A0A7R9CFZ2"/>
<dbReference type="EMBL" id="OC317130">
    <property type="protein sequence ID" value="CAD7395027.1"/>
    <property type="molecule type" value="Genomic_DNA"/>
</dbReference>
<proteinExistence type="predicted"/>
<evidence type="ECO:0000313" key="1">
    <source>
        <dbReference type="EMBL" id="CAD7395027.1"/>
    </source>
</evidence>
<gene>
    <name evidence="1" type="ORF">TCEB3V08_LOCUS2920</name>
</gene>
<name>A0A7R9CFZ2_TIMCR</name>
<reference evidence="1" key="1">
    <citation type="submission" date="2020-11" db="EMBL/GenBank/DDBJ databases">
        <authorList>
            <person name="Tran Van P."/>
        </authorList>
    </citation>
    <scope>NUCLEOTIDE SEQUENCE</scope>
</reference>
<accession>A0A7R9CFZ2</accession>
<organism evidence="1">
    <name type="scientific">Timema cristinae</name>
    <name type="common">Walking stick</name>
    <dbReference type="NCBI Taxonomy" id="61476"/>
    <lineage>
        <taxon>Eukaryota</taxon>
        <taxon>Metazoa</taxon>
        <taxon>Ecdysozoa</taxon>
        <taxon>Arthropoda</taxon>
        <taxon>Hexapoda</taxon>
        <taxon>Insecta</taxon>
        <taxon>Pterygota</taxon>
        <taxon>Neoptera</taxon>
        <taxon>Polyneoptera</taxon>
        <taxon>Phasmatodea</taxon>
        <taxon>Timematodea</taxon>
        <taxon>Timematoidea</taxon>
        <taxon>Timematidae</taxon>
        <taxon>Timema</taxon>
    </lineage>
</organism>
<protein>
    <submittedName>
        <fullName evidence="1">Uncharacterized protein</fullName>
    </submittedName>
</protein>